<keyword evidence="1" id="KW-0808">Transferase</keyword>
<evidence type="ECO:0000313" key="2">
    <source>
        <dbReference type="Proteomes" id="UP000316008"/>
    </source>
</evidence>
<dbReference type="OrthoDB" id="2370471at2"/>
<sequence length="291" mass="32984">MEHLNQTACPSCGAHSFSTYLAVKDHFLSKEEFKLELCDSCSLLFTNPRPSLDRIGDYYKSEAYVSHSSTKKGFVNKVYGWVRTYTLKKKIALLKGLSNGKNLLDIGAGTGHFLAAAKESGYTVLGLEPDEDARRVALSENGIELKDLSLLHDLSESFDIISMWHVLEHVYNLQPDLEKITSLVNQNGVLIIAVPNYTSFDAQYYKEYWAAYDVPRHLYHFSPKSIIPLVESKGLKFEKMLPMKFDSYYVSMLSEKYRGGSLLKAMRIGFLSNLKAKEGLSSSQIYIFRKK</sequence>
<reference evidence="1 2" key="1">
    <citation type="submission" date="2019-07" db="EMBL/GenBank/DDBJ databases">
        <authorList>
            <person name="Huq M.A."/>
        </authorList>
    </citation>
    <scope>NUCLEOTIDE SEQUENCE [LARGE SCALE GENOMIC DNA]</scope>
    <source>
        <strain evidence="1 2">MAH-3</strain>
    </source>
</reference>
<dbReference type="Proteomes" id="UP000316008">
    <property type="component" value="Unassembled WGS sequence"/>
</dbReference>
<dbReference type="SUPFAM" id="SSF53335">
    <property type="entry name" value="S-adenosyl-L-methionine-dependent methyltransferases"/>
    <property type="match status" value="1"/>
</dbReference>
<dbReference type="InterPro" id="IPR029063">
    <property type="entry name" value="SAM-dependent_MTases_sf"/>
</dbReference>
<dbReference type="PANTHER" id="PTHR43861:SF6">
    <property type="entry name" value="METHYLTRANSFERASE TYPE 11"/>
    <property type="match status" value="1"/>
</dbReference>
<dbReference type="GO" id="GO:0008168">
    <property type="term" value="F:methyltransferase activity"/>
    <property type="evidence" value="ECO:0007669"/>
    <property type="project" value="UniProtKB-KW"/>
</dbReference>
<keyword evidence="2" id="KW-1185">Reference proteome</keyword>
<accession>A0A556N2E3</accession>
<dbReference type="AlphaFoldDB" id="A0A556N2E3"/>
<organism evidence="1 2">
    <name type="scientific">Fluviicola chungangensis</name>
    <dbReference type="NCBI Taxonomy" id="2597671"/>
    <lineage>
        <taxon>Bacteria</taxon>
        <taxon>Pseudomonadati</taxon>
        <taxon>Bacteroidota</taxon>
        <taxon>Flavobacteriia</taxon>
        <taxon>Flavobacteriales</taxon>
        <taxon>Crocinitomicaceae</taxon>
        <taxon>Fluviicola</taxon>
    </lineage>
</organism>
<dbReference type="Gene3D" id="3.40.50.150">
    <property type="entry name" value="Vaccinia Virus protein VP39"/>
    <property type="match status" value="1"/>
</dbReference>
<dbReference type="Pfam" id="PF13489">
    <property type="entry name" value="Methyltransf_23"/>
    <property type="match status" value="1"/>
</dbReference>
<name>A0A556N2E3_9FLAO</name>
<keyword evidence="1" id="KW-0489">Methyltransferase</keyword>
<proteinExistence type="predicted"/>
<evidence type="ECO:0000313" key="1">
    <source>
        <dbReference type="EMBL" id="TSJ46360.1"/>
    </source>
</evidence>
<gene>
    <name evidence="1" type="ORF">FO442_04165</name>
</gene>
<dbReference type="CDD" id="cd02440">
    <property type="entry name" value="AdoMet_MTases"/>
    <property type="match status" value="1"/>
</dbReference>
<comment type="caution">
    <text evidence="1">The sequence shown here is derived from an EMBL/GenBank/DDBJ whole genome shotgun (WGS) entry which is preliminary data.</text>
</comment>
<dbReference type="PANTHER" id="PTHR43861">
    <property type="entry name" value="TRANS-ACONITATE 2-METHYLTRANSFERASE-RELATED"/>
    <property type="match status" value="1"/>
</dbReference>
<dbReference type="EMBL" id="VLPL01000002">
    <property type="protein sequence ID" value="TSJ46360.1"/>
    <property type="molecule type" value="Genomic_DNA"/>
</dbReference>
<dbReference type="GO" id="GO:0032259">
    <property type="term" value="P:methylation"/>
    <property type="evidence" value="ECO:0007669"/>
    <property type="project" value="UniProtKB-KW"/>
</dbReference>
<protein>
    <submittedName>
        <fullName evidence="1">Class I SAM-dependent methyltransferase</fullName>
    </submittedName>
</protein>